<evidence type="ECO:0000256" key="2">
    <source>
        <dbReference type="ARBA" id="ARBA00022448"/>
    </source>
</evidence>
<keyword evidence="6 8" id="KW-0472">Membrane</keyword>
<proteinExistence type="inferred from homology"/>
<dbReference type="Pfam" id="PF04178">
    <property type="entry name" value="Got1"/>
    <property type="match status" value="1"/>
</dbReference>
<comment type="similarity">
    <text evidence="7 8">Belongs to the SFT2 family.</text>
</comment>
<dbReference type="OMA" id="QKMAQEW"/>
<feature type="transmembrane region" description="Helical" evidence="8">
    <location>
        <begin position="189"/>
        <end position="206"/>
    </location>
</feature>
<dbReference type="FunCoup" id="A0A2K1IJ86">
    <property type="interactions" value="3253"/>
</dbReference>
<evidence type="ECO:0000256" key="1">
    <source>
        <dbReference type="ARBA" id="ARBA00004141"/>
    </source>
</evidence>
<evidence type="ECO:0000256" key="5">
    <source>
        <dbReference type="ARBA" id="ARBA00022989"/>
    </source>
</evidence>
<gene>
    <name evidence="10" type="primary">LOC112276211</name>
    <name evidence="9" type="ORF">PHYPA_028033</name>
</gene>
<dbReference type="GO" id="GO:0016020">
    <property type="term" value="C:membrane"/>
    <property type="evidence" value="ECO:0007669"/>
    <property type="project" value="UniProtKB-SubCell"/>
</dbReference>
<dbReference type="GO" id="GO:0012505">
    <property type="term" value="C:endomembrane system"/>
    <property type="evidence" value="ECO:0007669"/>
    <property type="project" value="UniProtKB-ARBA"/>
</dbReference>
<dbReference type="Gramene" id="Pp3c23_13690V3.2">
    <property type="protein sequence ID" value="Pp3c23_13690V3.2"/>
    <property type="gene ID" value="Pp3c23_13690"/>
</dbReference>
<accession>A0A2K1IJ86</accession>
<name>A0A2K1IJ86_PHYPA</name>
<dbReference type="PaxDb" id="3218-PP1S294_51V6.1"/>
<keyword evidence="11" id="KW-1185">Reference proteome</keyword>
<dbReference type="OrthoDB" id="660759at2759"/>
<dbReference type="AlphaFoldDB" id="A0A2K1IJ86"/>
<dbReference type="GO" id="GO:0015031">
    <property type="term" value="P:protein transport"/>
    <property type="evidence" value="ECO:0007669"/>
    <property type="project" value="UniProtKB-KW"/>
</dbReference>
<evidence type="ECO:0000256" key="7">
    <source>
        <dbReference type="ARBA" id="ARBA00025800"/>
    </source>
</evidence>
<evidence type="ECO:0000256" key="6">
    <source>
        <dbReference type="ARBA" id="ARBA00023136"/>
    </source>
</evidence>
<feature type="transmembrane region" description="Helical" evidence="8">
    <location>
        <begin position="155"/>
        <end position="173"/>
    </location>
</feature>
<evidence type="ECO:0000256" key="8">
    <source>
        <dbReference type="RuleBase" id="RU363111"/>
    </source>
</evidence>
<dbReference type="PANTHER" id="PTHR23137">
    <property type="entry name" value="VESICLE TRANSPORT PROTEIN-RELATED"/>
    <property type="match status" value="1"/>
</dbReference>
<organism evidence="9">
    <name type="scientific">Physcomitrium patens</name>
    <name type="common">Spreading-leaved earth moss</name>
    <name type="synonym">Physcomitrella patens</name>
    <dbReference type="NCBI Taxonomy" id="3218"/>
    <lineage>
        <taxon>Eukaryota</taxon>
        <taxon>Viridiplantae</taxon>
        <taxon>Streptophyta</taxon>
        <taxon>Embryophyta</taxon>
        <taxon>Bryophyta</taxon>
        <taxon>Bryophytina</taxon>
        <taxon>Bryopsida</taxon>
        <taxon>Funariidae</taxon>
        <taxon>Funariales</taxon>
        <taxon>Funariaceae</taxon>
        <taxon>Physcomitrium</taxon>
    </lineage>
</organism>
<reference evidence="10" key="3">
    <citation type="submission" date="2020-12" db="UniProtKB">
        <authorList>
            <consortium name="EnsemblPlants"/>
        </authorList>
    </citation>
    <scope>IDENTIFICATION</scope>
</reference>
<feature type="transmembrane region" description="Helical" evidence="8">
    <location>
        <begin position="125"/>
        <end position="149"/>
    </location>
</feature>
<dbReference type="KEGG" id="ppp:112276211"/>
<dbReference type="GeneID" id="112276211"/>
<keyword evidence="4 8" id="KW-0653">Protein transport</keyword>
<dbReference type="PANTHER" id="PTHR23137:SF36">
    <property type="entry name" value="VESICLE TRANSPORT PROTEIN SFT2C"/>
    <property type="match status" value="1"/>
</dbReference>
<keyword evidence="3 8" id="KW-0812">Transmembrane</keyword>
<evidence type="ECO:0000313" key="11">
    <source>
        <dbReference type="Proteomes" id="UP000006727"/>
    </source>
</evidence>
<keyword evidence="2 8" id="KW-0813">Transport</keyword>
<reference evidence="9 11" key="1">
    <citation type="journal article" date="2008" name="Science">
        <title>The Physcomitrella genome reveals evolutionary insights into the conquest of land by plants.</title>
        <authorList>
            <person name="Rensing S."/>
            <person name="Lang D."/>
            <person name="Zimmer A."/>
            <person name="Terry A."/>
            <person name="Salamov A."/>
            <person name="Shapiro H."/>
            <person name="Nishiyama T."/>
            <person name="Perroud P.-F."/>
            <person name="Lindquist E."/>
            <person name="Kamisugi Y."/>
            <person name="Tanahashi T."/>
            <person name="Sakakibara K."/>
            <person name="Fujita T."/>
            <person name="Oishi K."/>
            <person name="Shin-I T."/>
            <person name="Kuroki Y."/>
            <person name="Toyoda A."/>
            <person name="Suzuki Y."/>
            <person name="Hashimoto A."/>
            <person name="Yamaguchi K."/>
            <person name="Sugano A."/>
            <person name="Kohara Y."/>
            <person name="Fujiyama A."/>
            <person name="Anterola A."/>
            <person name="Aoki S."/>
            <person name="Ashton N."/>
            <person name="Barbazuk W.B."/>
            <person name="Barker E."/>
            <person name="Bennetzen J."/>
            <person name="Bezanilla M."/>
            <person name="Blankenship R."/>
            <person name="Cho S.H."/>
            <person name="Dutcher S."/>
            <person name="Estelle M."/>
            <person name="Fawcett J.A."/>
            <person name="Gundlach H."/>
            <person name="Hanada K."/>
            <person name="Heyl A."/>
            <person name="Hicks K.A."/>
            <person name="Hugh J."/>
            <person name="Lohr M."/>
            <person name="Mayer K."/>
            <person name="Melkozernov A."/>
            <person name="Murata T."/>
            <person name="Nelson D."/>
            <person name="Pils B."/>
            <person name="Prigge M."/>
            <person name="Reiss B."/>
            <person name="Renner T."/>
            <person name="Rombauts S."/>
            <person name="Rushton P."/>
            <person name="Sanderfoot A."/>
            <person name="Schween G."/>
            <person name="Shiu S.-H."/>
            <person name="Stueber K."/>
            <person name="Theodoulou F.L."/>
            <person name="Tu H."/>
            <person name="Van de Peer Y."/>
            <person name="Verrier P.J."/>
            <person name="Waters E."/>
            <person name="Wood A."/>
            <person name="Yang L."/>
            <person name="Cove D."/>
            <person name="Cuming A."/>
            <person name="Hasebe M."/>
            <person name="Lucas S."/>
            <person name="Mishler D.B."/>
            <person name="Reski R."/>
            <person name="Grigoriev I."/>
            <person name="Quatrano R.S."/>
            <person name="Boore J.L."/>
        </authorList>
    </citation>
    <scope>NUCLEOTIDE SEQUENCE [LARGE SCALE GENOMIC DNA]</scope>
    <source>
        <strain evidence="10 11">cv. Gransden 2004</strain>
    </source>
</reference>
<sequence>MQVVQGKVQELNIQGKIQDLNLQGKVQELFNREPASSAEPMNAQSGGVLSAWNSYAARSQPEPAGQGATGRDLESGVSETLAPLLKSANSSIVGAFNSVTKGVRELPANVQSATQFVPSRQALTAFAIMIAAGVFFIFMAFFMFLPIIVLVPQKFAIAFTIGCIFIVGSFFALKGPKAQFFHMISKERLPFTAGFIGSMAATIYVSMVLHSYILSVFFAVIQVLALLYYLLSYFPGGTAGMQFLTSMIVSSITKCFGRS</sequence>
<dbReference type="InterPro" id="IPR007305">
    <property type="entry name" value="Vesicle_transpt_Got1/SFT2"/>
</dbReference>
<keyword evidence="5 8" id="KW-1133">Transmembrane helix</keyword>
<dbReference type="EMBL" id="ABEU02000023">
    <property type="protein sequence ID" value="PNR29341.1"/>
    <property type="molecule type" value="Genomic_DNA"/>
</dbReference>
<dbReference type="GO" id="GO:0005737">
    <property type="term" value="C:cytoplasm"/>
    <property type="evidence" value="ECO:0007669"/>
    <property type="project" value="UniProtKB-ARBA"/>
</dbReference>
<reference evidence="9 11" key="2">
    <citation type="journal article" date="2018" name="Plant J.">
        <title>The Physcomitrella patens chromosome-scale assembly reveals moss genome structure and evolution.</title>
        <authorList>
            <person name="Lang D."/>
            <person name="Ullrich K.K."/>
            <person name="Murat F."/>
            <person name="Fuchs J."/>
            <person name="Jenkins J."/>
            <person name="Haas F.B."/>
            <person name="Piednoel M."/>
            <person name="Gundlach H."/>
            <person name="Van Bel M."/>
            <person name="Meyberg R."/>
            <person name="Vives C."/>
            <person name="Morata J."/>
            <person name="Symeonidi A."/>
            <person name="Hiss M."/>
            <person name="Muchero W."/>
            <person name="Kamisugi Y."/>
            <person name="Saleh O."/>
            <person name="Blanc G."/>
            <person name="Decker E.L."/>
            <person name="van Gessel N."/>
            <person name="Grimwood J."/>
            <person name="Hayes R.D."/>
            <person name="Graham S.W."/>
            <person name="Gunter L.E."/>
            <person name="McDaniel S.F."/>
            <person name="Hoernstein S.N.W."/>
            <person name="Larsson A."/>
            <person name="Li F.W."/>
            <person name="Perroud P.F."/>
            <person name="Phillips J."/>
            <person name="Ranjan P."/>
            <person name="Rokshar D.S."/>
            <person name="Rothfels C.J."/>
            <person name="Schneider L."/>
            <person name="Shu S."/>
            <person name="Stevenson D.W."/>
            <person name="Thummler F."/>
            <person name="Tillich M."/>
            <person name="Villarreal Aguilar J.C."/>
            <person name="Widiez T."/>
            <person name="Wong G.K."/>
            <person name="Wymore A."/>
            <person name="Zhang Y."/>
            <person name="Zimmer A.D."/>
            <person name="Quatrano R.S."/>
            <person name="Mayer K.F.X."/>
            <person name="Goodstein D."/>
            <person name="Casacuberta J.M."/>
            <person name="Vandepoele K."/>
            <person name="Reski R."/>
            <person name="Cuming A.C."/>
            <person name="Tuskan G.A."/>
            <person name="Maumus F."/>
            <person name="Salse J."/>
            <person name="Schmutz J."/>
            <person name="Rensing S.A."/>
        </authorList>
    </citation>
    <scope>NUCLEOTIDE SEQUENCE [LARGE SCALE GENOMIC DNA]</scope>
    <source>
        <strain evidence="10 11">cv. Gransden 2004</strain>
    </source>
</reference>
<evidence type="ECO:0000313" key="9">
    <source>
        <dbReference type="EMBL" id="PNR29341.1"/>
    </source>
</evidence>
<dbReference type="RefSeq" id="XP_024363090.1">
    <property type="nucleotide sequence ID" value="XM_024507322.2"/>
</dbReference>
<comment type="function">
    <text evidence="8">May be involved in fusion of retrograde transport vesicles derived from an endocytic compartment with the Golgi complex.</text>
</comment>
<protein>
    <recommendedName>
        <fullName evidence="8">Vesicle transport protein</fullName>
    </recommendedName>
</protein>
<evidence type="ECO:0000256" key="4">
    <source>
        <dbReference type="ARBA" id="ARBA00022927"/>
    </source>
</evidence>
<dbReference type="STRING" id="3218.A0A2K1IJ86"/>
<evidence type="ECO:0000313" key="10">
    <source>
        <dbReference type="EnsemblPlants" id="Pp3c23_13690V3.1"/>
    </source>
</evidence>
<dbReference type="EnsemblPlants" id="Pp3c23_13690V3.2">
    <property type="protein sequence ID" value="Pp3c23_13690V3.2"/>
    <property type="gene ID" value="Pp3c23_13690"/>
</dbReference>
<dbReference type="Proteomes" id="UP000006727">
    <property type="component" value="Chromosome 23"/>
</dbReference>
<evidence type="ECO:0000256" key="3">
    <source>
        <dbReference type="ARBA" id="ARBA00022692"/>
    </source>
</evidence>
<dbReference type="Gramene" id="Pp3c23_13690V3.1">
    <property type="protein sequence ID" value="Pp3c23_13690V3.1"/>
    <property type="gene ID" value="Pp3c23_13690"/>
</dbReference>
<feature type="transmembrane region" description="Helical" evidence="8">
    <location>
        <begin position="212"/>
        <end position="231"/>
    </location>
</feature>
<comment type="subcellular location">
    <subcellularLocation>
        <location evidence="1 8">Membrane</location>
        <topology evidence="1 8">Multi-pass membrane protein</topology>
    </subcellularLocation>
</comment>
<dbReference type="GO" id="GO:0016192">
    <property type="term" value="P:vesicle-mediated transport"/>
    <property type="evidence" value="ECO:0007669"/>
    <property type="project" value="InterPro"/>
</dbReference>
<dbReference type="EnsemblPlants" id="Pp3c23_13690V3.1">
    <property type="protein sequence ID" value="Pp3c23_13690V3.1"/>
    <property type="gene ID" value="Pp3c23_13690"/>
</dbReference>
<dbReference type="InterPro" id="IPR011691">
    <property type="entry name" value="Vesicle_transpt_SFT2"/>
</dbReference>